<dbReference type="EMBL" id="CP120863">
    <property type="protein sequence ID" value="WFE89929.1"/>
    <property type="molecule type" value="Genomic_DNA"/>
</dbReference>
<dbReference type="InterPro" id="IPR001173">
    <property type="entry name" value="Glyco_trans_2-like"/>
</dbReference>
<protein>
    <submittedName>
        <fullName evidence="2">Glycosyltransferase family 2 protein</fullName>
    </submittedName>
</protein>
<gene>
    <name evidence="2" type="ORF">K1718_00835</name>
</gene>
<dbReference type="CDD" id="cd00761">
    <property type="entry name" value="Glyco_tranf_GTA_type"/>
    <property type="match status" value="1"/>
</dbReference>
<dbReference type="InterPro" id="IPR029044">
    <property type="entry name" value="Nucleotide-diphossugar_trans"/>
</dbReference>
<dbReference type="PANTHER" id="PTHR43685">
    <property type="entry name" value="GLYCOSYLTRANSFERASE"/>
    <property type="match status" value="1"/>
</dbReference>
<feature type="domain" description="Glycosyltransferase 2-like" evidence="1">
    <location>
        <begin position="8"/>
        <end position="138"/>
    </location>
</feature>
<dbReference type="Pfam" id="PF00535">
    <property type="entry name" value="Glycos_transf_2"/>
    <property type="match status" value="1"/>
</dbReference>
<keyword evidence="3" id="KW-1185">Reference proteome</keyword>
<dbReference type="Proteomes" id="UP001209803">
    <property type="component" value="Chromosome"/>
</dbReference>
<dbReference type="Gene3D" id="3.90.550.10">
    <property type="entry name" value="Spore Coat Polysaccharide Biosynthesis Protein SpsA, Chain A"/>
    <property type="match status" value="1"/>
</dbReference>
<dbReference type="SUPFAM" id="SSF53448">
    <property type="entry name" value="Nucleotide-diphospho-sugar transferases"/>
    <property type="match status" value="1"/>
</dbReference>
<dbReference type="InterPro" id="IPR050834">
    <property type="entry name" value="Glycosyltransf_2"/>
</dbReference>
<name>A0ABY8F583_9HYPH</name>
<evidence type="ECO:0000313" key="2">
    <source>
        <dbReference type="EMBL" id="WFE89929.1"/>
    </source>
</evidence>
<proteinExistence type="predicted"/>
<dbReference type="RefSeq" id="WP_265680056.1">
    <property type="nucleotide sequence ID" value="NZ_CP120863.1"/>
</dbReference>
<organism evidence="2 3">
    <name type="scientific">Roseibium porphyridii</name>
    <dbReference type="NCBI Taxonomy" id="2866279"/>
    <lineage>
        <taxon>Bacteria</taxon>
        <taxon>Pseudomonadati</taxon>
        <taxon>Pseudomonadota</taxon>
        <taxon>Alphaproteobacteria</taxon>
        <taxon>Hyphomicrobiales</taxon>
        <taxon>Stappiaceae</taxon>
        <taxon>Roseibium</taxon>
    </lineage>
</organism>
<sequence length="289" mass="33459">MTKPRVLVLFPIYNGERTMRNSLDCIANQDYQDFRAVIVDNKSTDGTAEIARAYCEQDPRFEVLTQETHLSAVENFVFCMEYGQDHSDYFCLRACDDLSSPNYLSLLISALEQNPDKLLAAPTVRRVSEVGERVLHPDPIIFGYPQSLAAGIVPYALAYPSEWCYGLVRADGGAEILIRRWSGYPHAWCVASYVVAEFVMRDLAIWVEDAEFVFMEGSGSFEKYGAKSFFDKLRQRLNYTLGCYKVIRKLRRVSLATRIRLFRRLWRVSRIKTRYDLEDHILKALRFRK</sequence>
<evidence type="ECO:0000313" key="3">
    <source>
        <dbReference type="Proteomes" id="UP001209803"/>
    </source>
</evidence>
<dbReference type="PANTHER" id="PTHR43685:SF2">
    <property type="entry name" value="GLYCOSYLTRANSFERASE 2-LIKE DOMAIN-CONTAINING PROTEIN"/>
    <property type="match status" value="1"/>
</dbReference>
<reference evidence="2 3" key="1">
    <citation type="submission" date="2023-03" db="EMBL/GenBank/DDBJ databases">
        <title>Roseibium porphyridii sp. nov. and Roseibium rhodosorbium sp. nov. isolated from marine algae, Porphyridium cruentum and Rhodosorus marinus, respectively.</title>
        <authorList>
            <person name="Lee M.W."/>
            <person name="Choi B.J."/>
            <person name="Lee J.K."/>
            <person name="Choi D.G."/>
            <person name="Baek J.H."/>
            <person name="Bayburt H."/>
            <person name="Kim J.M."/>
            <person name="Han D.M."/>
            <person name="Kim K.H."/>
            <person name="Jeon C.O."/>
        </authorList>
    </citation>
    <scope>NUCLEOTIDE SEQUENCE [LARGE SCALE GENOMIC DNA]</scope>
    <source>
        <strain evidence="2 3">KMA01</strain>
    </source>
</reference>
<accession>A0ABY8F583</accession>
<evidence type="ECO:0000259" key="1">
    <source>
        <dbReference type="Pfam" id="PF00535"/>
    </source>
</evidence>